<evidence type="ECO:0000313" key="1">
    <source>
        <dbReference type="EMBL" id="QJD78635.1"/>
    </source>
</evidence>
<reference evidence="1 2" key="1">
    <citation type="submission" date="2020-04" db="EMBL/GenBank/DDBJ databases">
        <title>Genome sequencing of novel species.</title>
        <authorList>
            <person name="Heo J."/>
            <person name="Kim S.-J."/>
            <person name="Kim J.-S."/>
            <person name="Hong S.-B."/>
            <person name="Kwon S.-W."/>
        </authorList>
    </citation>
    <scope>NUCLEOTIDE SEQUENCE [LARGE SCALE GENOMIC DNA]</scope>
    <source>
        <strain evidence="1 2">CJU-R4</strain>
    </source>
</reference>
<sequence length="158" mass="17501">MSDVSVARLIDQINALPPLKRKAVMAGVVDGPQSLKATKGQKAVIWHGLPVVFVPGQYLRKPQQMWQLDAIFGPVKVKRALKQSQMVLDNQTVEQLVGRSTLAFFTNSSQTYLLSAKNELTEADFGPLQRISALDALKRFGLELLEAAKEKGYVRLPQ</sequence>
<dbReference type="Proteomes" id="UP000501128">
    <property type="component" value="Chromosome"/>
</dbReference>
<protein>
    <submittedName>
        <fullName evidence="1">Uncharacterized protein</fullName>
    </submittedName>
</protein>
<gene>
    <name evidence="1" type="ORF">HH216_09500</name>
</gene>
<dbReference type="KEGG" id="srho:HH216_09500"/>
<keyword evidence="2" id="KW-1185">Reference proteome</keyword>
<name>A0A7L5DKK8_9BACT</name>
<dbReference type="EMBL" id="CP051677">
    <property type="protein sequence ID" value="QJD78635.1"/>
    <property type="molecule type" value="Genomic_DNA"/>
</dbReference>
<organism evidence="1 2">
    <name type="scientific">Spirosoma rhododendri</name>
    <dbReference type="NCBI Taxonomy" id="2728024"/>
    <lineage>
        <taxon>Bacteria</taxon>
        <taxon>Pseudomonadati</taxon>
        <taxon>Bacteroidota</taxon>
        <taxon>Cytophagia</taxon>
        <taxon>Cytophagales</taxon>
        <taxon>Cytophagaceae</taxon>
        <taxon>Spirosoma</taxon>
    </lineage>
</organism>
<proteinExistence type="predicted"/>
<dbReference type="AlphaFoldDB" id="A0A7L5DKK8"/>
<dbReference type="RefSeq" id="WP_169550603.1">
    <property type="nucleotide sequence ID" value="NZ_CP051677.1"/>
</dbReference>
<accession>A0A7L5DKK8</accession>
<evidence type="ECO:0000313" key="2">
    <source>
        <dbReference type="Proteomes" id="UP000501128"/>
    </source>
</evidence>